<dbReference type="PANTHER" id="PTHR46229:SF2">
    <property type="entry name" value="BOLA-LIKE PROTEIN 1"/>
    <property type="match status" value="1"/>
</dbReference>
<evidence type="ECO:0000313" key="3">
    <source>
        <dbReference type="EMBL" id="NDJ18227.1"/>
    </source>
</evidence>
<comment type="similarity">
    <text evidence="1 2">Belongs to the BolA/IbaG family.</text>
</comment>
<evidence type="ECO:0000256" key="1">
    <source>
        <dbReference type="ARBA" id="ARBA00005578"/>
    </source>
</evidence>
<name>A0A8J8CNA9_9CYAN</name>
<organism evidence="3 4">
    <name type="scientific">Myxacorys almedinensis A</name>
    <dbReference type="NCBI Taxonomy" id="2690445"/>
    <lineage>
        <taxon>Bacteria</taxon>
        <taxon>Bacillati</taxon>
        <taxon>Cyanobacteriota</taxon>
        <taxon>Cyanophyceae</taxon>
        <taxon>Leptolyngbyales</taxon>
        <taxon>Leptolyngbyaceae</taxon>
        <taxon>Myxacorys</taxon>
        <taxon>Myxacorys almedinensis</taxon>
    </lineage>
</organism>
<dbReference type="InterPro" id="IPR036065">
    <property type="entry name" value="BolA-like_sf"/>
</dbReference>
<keyword evidence="4" id="KW-1185">Reference proteome</keyword>
<accession>A0A8J8CNA9</accession>
<sequence length="81" mass="8775">MISPDQVEAMIKAGLPNSQVAVISNDGEHFEVTVVSSSFEGKRRVQQHQLVYGAVKQAIASEAIHALALNTFTPEEWAAKP</sequence>
<evidence type="ECO:0000313" key="4">
    <source>
        <dbReference type="Proteomes" id="UP000646053"/>
    </source>
</evidence>
<dbReference type="Proteomes" id="UP000646053">
    <property type="component" value="Unassembled WGS sequence"/>
</dbReference>
<evidence type="ECO:0000256" key="2">
    <source>
        <dbReference type="RuleBase" id="RU003860"/>
    </source>
</evidence>
<dbReference type="PANTHER" id="PTHR46229">
    <property type="entry name" value="BOLA TRANSCRIPTION REGULATOR"/>
    <property type="match status" value="1"/>
</dbReference>
<dbReference type="AlphaFoldDB" id="A0A8J8CNA9"/>
<dbReference type="PIRSF" id="PIRSF003113">
    <property type="entry name" value="BolA"/>
    <property type="match status" value="1"/>
</dbReference>
<dbReference type="Gene3D" id="3.30.300.90">
    <property type="entry name" value="BolA-like"/>
    <property type="match status" value="1"/>
</dbReference>
<protein>
    <submittedName>
        <fullName evidence="3">BolA/IbaG family iron-sulfur metabolism protein</fullName>
    </submittedName>
</protein>
<dbReference type="InterPro" id="IPR002634">
    <property type="entry name" value="BolA"/>
</dbReference>
<dbReference type="InterPro" id="IPR050961">
    <property type="entry name" value="BolA/IbaG_stress_morph_reg"/>
</dbReference>
<proteinExistence type="inferred from homology"/>
<reference evidence="3" key="1">
    <citation type="submission" date="2019-12" db="EMBL/GenBank/DDBJ databases">
        <title>High-Quality draft genome sequences of three cyanobacteria isolated from the limestone walls of the Old Cathedral of Coimbra.</title>
        <authorList>
            <person name="Tiago I."/>
            <person name="Soares F."/>
            <person name="Portugal A."/>
        </authorList>
    </citation>
    <scope>NUCLEOTIDE SEQUENCE</scope>
    <source>
        <strain evidence="3">A</strain>
    </source>
</reference>
<comment type="caution">
    <text evidence="3">The sequence shown here is derived from an EMBL/GenBank/DDBJ whole genome shotgun (WGS) entry which is preliminary data.</text>
</comment>
<dbReference type="SUPFAM" id="SSF82657">
    <property type="entry name" value="BolA-like"/>
    <property type="match status" value="1"/>
</dbReference>
<dbReference type="EMBL" id="WVIE01000014">
    <property type="protein sequence ID" value="NDJ18227.1"/>
    <property type="molecule type" value="Genomic_DNA"/>
</dbReference>
<dbReference type="Pfam" id="PF01722">
    <property type="entry name" value="BolA"/>
    <property type="match status" value="1"/>
</dbReference>
<gene>
    <name evidence="3" type="ORF">GS601_13155</name>
</gene>